<keyword evidence="4" id="KW-0808">Transferase</keyword>
<dbReference type="PANTHER" id="PTHR23028:SF53">
    <property type="entry name" value="ACYL_TRANSF_3 DOMAIN-CONTAINING PROTEIN"/>
    <property type="match status" value="1"/>
</dbReference>
<dbReference type="Proteomes" id="UP001500886">
    <property type="component" value="Unassembled WGS sequence"/>
</dbReference>
<proteinExistence type="predicted"/>
<gene>
    <name evidence="4" type="ORF">GCM10010315_01080</name>
</gene>
<comment type="caution">
    <text evidence="4">The sequence shown here is derived from an EMBL/GenBank/DDBJ whole genome shotgun (WGS) entry which is preliminary data.</text>
</comment>
<keyword evidence="2" id="KW-0472">Membrane</keyword>
<name>A0ABN3TIP9_9ACTN</name>
<feature type="transmembrane region" description="Helical" evidence="2">
    <location>
        <begin position="273"/>
        <end position="290"/>
    </location>
</feature>
<feature type="transmembrane region" description="Helical" evidence="2">
    <location>
        <begin position="211"/>
        <end position="229"/>
    </location>
</feature>
<feature type="transmembrane region" description="Helical" evidence="2">
    <location>
        <begin position="74"/>
        <end position="92"/>
    </location>
</feature>
<keyword evidence="2" id="KW-1133">Transmembrane helix</keyword>
<dbReference type="InterPro" id="IPR050879">
    <property type="entry name" value="Acyltransferase_3"/>
</dbReference>
<feature type="region of interest" description="Disordered" evidence="1">
    <location>
        <begin position="1"/>
        <end position="23"/>
    </location>
</feature>
<evidence type="ECO:0000313" key="5">
    <source>
        <dbReference type="Proteomes" id="UP001500886"/>
    </source>
</evidence>
<feature type="transmembrane region" description="Helical" evidence="2">
    <location>
        <begin position="297"/>
        <end position="313"/>
    </location>
</feature>
<dbReference type="PANTHER" id="PTHR23028">
    <property type="entry name" value="ACETYLTRANSFERASE"/>
    <property type="match status" value="1"/>
</dbReference>
<keyword evidence="2" id="KW-0812">Transmembrane</keyword>
<keyword evidence="4" id="KW-0012">Acyltransferase</keyword>
<dbReference type="RefSeq" id="WP_344432554.1">
    <property type="nucleotide sequence ID" value="NZ_BAAASL010000001.1"/>
</dbReference>
<accession>A0ABN3TIP9</accession>
<feature type="transmembrane region" description="Helical" evidence="2">
    <location>
        <begin position="36"/>
        <end position="54"/>
    </location>
</feature>
<feature type="transmembrane region" description="Helical" evidence="2">
    <location>
        <begin position="113"/>
        <end position="131"/>
    </location>
</feature>
<evidence type="ECO:0000259" key="3">
    <source>
        <dbReference type="Pfam" id="PF01757"/>
    </source>
</evidence>
<dbReference type="EMBL" id="BAAASL010000001">
    <property type="protein sequence ID" value="GAA2707129.1"/>
    <property type="molecule type" value="Genomic_DNA"/>
</dbReference>
<evidence type="ECO:0000256" key="1">
    <source>
        <dbReference type="SAM" id="MobiDB-lite"/>
    </source>
</evidence>
<sequence length="379" mass="42949">MQSSVTVQQRQQEQRPVPAPARPAAAKERLAALDGLRLLAALMVVLYHYMAFNAGAWSKPVAQIFTIGSWPASYGWAGVELFFLISGFVICMSAWGRTVGEFASSRVTRLYPAYWFAVIATALVSVIWPGINNVPKLGDITVNLTMLHEPLKVTPVDGVYWTLWVELKFYLLFALVIWKGLTYRRALGFCVVWGLAAAFATTVNVPVLDALLLPDDCWYFIAGIAFYLMYRYGPNLVLWLVVASCYLISQHFLMQAQTHAEKYIGRNIPEWPTTMLLTLFFLAMAAVALGWTRRIRWGWLSTAGVLTYPLYLLHERIGWVVIQHTEPYVSQYVLVPALIAAMLGAAWLLHRFWERPLARLVKRGMNRALADMRTARERI</sequence>
<feature type="transmembrane region" description="Helical" evidence="2">
    <location>
        <begin position="333"/>
        <end position="353"/>
    </location>
</feature>
<dbReference type="InterPro" id="IPR002656">
    <property type="entry name" value="Acyl_transf_3_dom"/>
</dbReference>
<evidence type="ECO:0000313" key="4">
    <source>
        <dbReference type="EMBL" id="GAA2707129.1"/>
    </source>
</evidence>
<feature type="domain" description="Acyltransferase 3" evidence="3">
    <location>
        <begin position="31"/>
        <end position="350"/>
    </location>
</feature>
<organism evidence="4 5">
    <name type="scientific">Streptomyces luteosporeus</name>
    <dbReference type="NCBI Taxonomy" id="173856"/>
    <lineage>
        <taxon>Bacteria</taxon>
        <taxon>Bacillati</taxon>
        <taxon>Actinomycetota</taxon>
        <taxon>Actinomycetes</taxon>
        <taxon>Kitasatosporales</taxon>
        <taxon>Streptomycetaceae</taxon>
        <taxon>Streptomyces</taxon>
    </lineage>
</organism>
<feature type="compositionally biased region" description="Low complexity" evidence="1">
    <location>
        <begin position="7"/>
        <end position="16"/>
    </location>
</feature>
<feature type="transmembrane region" description="Helical" evidence="2">
    <location>
        <begin position="185"/>
        <end position="205"/>
    </location>
</feature>
<feature type="transmembrane region" description="Helical" evidence="2">
    <location>
        <begin position="236"/>
        <end position="253"/>
    </location>
</feature>
<keyword evidence="5" id="KW-1185">Reference proteome</keyword>
<dbReference type="Pfam" id="PF01757">
    <property type="entry name" value="Acyl_transf_3"/>
    <property type="match status" value="1"/>
</dbReference>
<evidence type="ECO:0000256" key="2">
    <source>
        <dbReference type="SAM" id="Phobius"/>
    </source>
</evidence>
<feature type="transmembrane region" description="Helical" evidence="2">
    <location>
        <begin position="159"/>
        <end position="178"/>
    </location>
</feature>
<reference evidence="4 5" key="1">
    <citation type="journal article" date="2019" name="Int. J. Syst. Evol. Microbiol.">
        <title>The Global Catalogue of Microorganisms (GCM) 10K type strain sequencing project: providing services to taxonomists for standard genome sequencing and annotation.</title>
        <authorList>
            <consortium name="The Broad Institute Genomics Platform"/>
            <consortium name="The Broad Institute Genome Sequencing Center for Infectious Disease"/>
            <person name="Wu L."/>
            <person name="Ma J."/>
        </authorList>
    </citation>
    <scope>NUCLEOTIDE SEQUENCE [LARGE SCALE GENOMIC DNA]</scope>
    <source>
        <strain evidence="4 5">JCM 4542</strain>
    </source>
</reference>
<dbReference type="GO" id="GO:0016746">
    <property type="term" value="F:acyltransferase activity"/>
    <property type="evidence" value="ECO:0007669"/>
    <property type="project" value="UniProtKB-KW"/>
</dbReference>
<protein>
    <submittedName>
        <fullName evidence="4">Acyltransferase</fullName>
    </submittedName>
</protein>